<name>A0A166IQW4_NODSP</name>
<comment type="caution">
    <text evidence="3">The sequence shown here is derived from an EMBL/GenBank/DDBJ whole genome shotgun (WGS) entry which is preliminary data.</text>
</comment>
<sequence>MYQGLSIRQFWQSRHHLLGLYAVIALQAGSSVAAPAARLDDWRFYPEAIQLEINLSANTTPKYFYLSEPPRLVVDLPNTKLGNVPTIQNYFGAIQRIRVSQLNETVTRIVLDLAAGNYGDPNQVQLQPVSRQNPTRWVLRPTITSYTRPTQPGNFQSLPNQAPSNYQQLPSTLYPITPNSQQPFVTVPPLNPSNSSQLPGSILPPASFPQQPSNFNSLPSQRSPNFSVPTIPNYQPNVSNIQVIEFGQPLPKPNY</sequence>
<dbReference type="InterPro" id="IPR021731">
    <property type="entry name" value="AMIN_dom"/>
</dbReference>
<dbReference type="Pfam" id="PF11741">
    <property type="entry name" value="AMIN"/>
    <property type="match status" value="1"/>
</dbReference>
<feature type="compositionally biased region" description="Polar residues" evidence="1">
    <location>
        <begin position="208"/>
        <end position="226"/>
    </location>
</feature>
<feature type="compositionally biased region" description="Low complexity" evidence="1">
    <location>
        <begin position="192"/>
        <end position="201"/>
    </location>
</feature>
<proteinExistence type="predicted"/>
<dbReference type="EMBL" id="LWAJ01000228">
    <property type="protein sequence ID" value="KZL48721.1"/>
    <property type="molecule type" value="Genomic_DNA"/>
</dbReference>
<dbReference type="RefSeq" id="WP_063873749.1">
    <property type="nucleotide sequence ID" value="NZ_CAWMRI010000228.1"/>
</dbReference>
<evidence type="ECO:0000256" key="1">
    <source>
        <dbReference type="SAM" id="MobiDB-lite"/>
    </source>
</evidence>
<evidence type="ECO:0000313" key="3">
    <source>
        <dbReference type="EMBL" id="KZL48721.1"/>
    </source>
</evidence>
<dbReference type="Gene3D" id="2.60.40.3500">
    <property type="match status" value="1"/>
</dbReference>
<gene>
    <name evidence="3" type="ORF">A2T98_16735</name>
</gene>
<dbReference type="Proteomes" id="UP000076555">
    <property type="component" value="Unassembled WGS sequence"/>
</dbReference>
<feature type="domain" description="AMIN" evidence="2">
    <location>
        <begin position="42"/>
        <end position="139"/>
    </location>
</feature>
<evidence type="ECO:0000259" key="2">
    <source>
        <dbReference type="Pfam" id="PF11741"/>
    </source>
</evidence>
<accession>A0A166IQW4</accession>
<reference evidence="3 4" key="1">
    <citation type="submission" date="2016-04" db="EMBL/GenBank/DDBJ databases">
        <title>Draft Genome Assembly of the Bloom-forming Cyanobacterium Nodularia spumigena Strain CENA596 in Shrimp Production Ponds.</title>
        <authorList>
            <person name="Popin R.V."/>
            <person name="Rigonato J."/>
            <person name="Abreu V.A."/>
            <person name="Andreote A.P."/>
            <person name="Silveira S.B."/>
            <person name="Odebrecht C."/>
            <person name="Fiore M.F."/>
        </authorList>
    </citation>
    <scope>NUCLEOTIDE SEQUENCE [LARGE SCALE GENOMIC DNA]</scope>
    <source>
        <strain evidence="3 4">CENA596</strain>
    </source>
</reference>
<feature type="region of interest" description="Disordered" evidence="1">
    <location>
        <begin position="191"/>
        <end position="226"/>
    </location>
</feature>
<evidence type="ECO:0000313" key="4">
    <source>
        <dbReference type="Proteomes" id="UP000076555"/>
    </source>
</evidence>
<organism evidence="3 4">
    <name type="scientific">Nodularia spumigena CENA596</name>
    <dbReference type="NCBI Taxonomy" id="1819295"/>
    <lineage>
        <taxon>Bacteria</taxon>
        <taxon>Bacillati</taxon>
        <taxon>Cyanobacteriota</taxon>
        <taxon>Cyanophyceae</taxon>
        <taxon>Nostocales</taxon>
        <taxon>Nodulariaceae</taxon>
        <taxon>Nodularia</taxon>
    </lineage>
</organism>
<protein>
    <submittedName>
        <fullName evidence="3">AMIN domain-containing protein</fullName>
    </submittedName>
</protein>
<dbReference type="OrthoDB" id="419483at2"/>
<dbReference type="AlphaFoldDB" id="A0A166IQW4"/>